<dbReference type="AlphaFoldDB" id="A0A1M6DIM8"/>
<keyword evidence="1" id="KW-1133">Transmembrane helix</keyword>
<proteinExistence type="predicted"/>
<accession>A0A1M6DIM8</accession>
<feature type="transmembrane region" description="Helical" evidence="1">
    <location>
        <begin position="123"/>
        <end position="147"/>
    </location>
</feature>
<name>A0A1M6DIM8_9FLAO</name>
<feature type="transmembrane region" description="Helical" evidence="1">
    <location>
        <begin position="50"/>
        <end position="71"/>
    </location>
</feature>
<dbReference type="STRING" id="579105.SAMN04488096_10424"/>
<keyword evidence="3" id="KW-1185">Reference proteome</keyword>
<organism evidence="2 3">
    <name type="scientific">Mesonia phycicola</name>
    <dbReference type="NCBI Taxonomy" id="579105"/>
    <lineage>
        <taxon>Bacteria</taxon>
        <taxon>Pseudomonadati</taxon>
        <taxon>Bacteroidota</taxon>
        <taxon>Flavobacteriia</taxon>
        <taxon>Flavobacteriales</taxon>
        <taxon>Flavobacteriaceae</taxon>
        <taxon>Mesonia</taxon>
    </lineage>
</organism>
<dbReference type="RefSeq" id="WP_073149480.1">
    <property type="nucleotide sequence ID" value="NZ_FQYY01000004.1"/>
</dbReference>
<evidence type="ECO:0000256" key="1">
    <source>
        <dbReference type="SAM" id="Phobius"/>
    </source>
</evidence>
<keyword evidence="1" id="KW-0812">Transmembrane</keyword>
<dbReference type="Proteomes" id="UP000184225">
    <property type="component" value="Unassembled WGS sequence"/>
</dbReference>
<keyword evidence="1" id="KW-0472">Membrane</keyword>
<dbReference type="EMBL" id="FQYY01000004">
    <property type="protein sequence ID" value="SHI73207.1"/>
    <property type="molecule type" value="Genomic_DNA"/>
</dbReference>
<gene>
    <name evidence="2" type="ORF">SAMN04488096_10424</name>
</gene>
<evidence type="ECO:0000313" key="3">
    <source>
        <dbReference type="Proteomes" id="UP000184225"/>
    </source>
</evidence>
<evidence type="ECO:0000313" key="2">
    <source>
        <dbReference type="EMBL" id="SHI73207.1"/>
    </source>
</evidence>
<protein>
    <submittedName>
        <fullName evidence="2">Uncharacterized protein</fullName>
    </submittedName>
</protein>
<dbReference type="OrthoDB" id="1444868at2"/>
<reference evidence="2 3" key="1">
    <citation type="submission" date="2016-11" db="EMBL/GenBank/DDBJ databases">
        <authorList>
            <person name="Jaros S."/>
            <person name="Januszkiewicz K."/>
            <person name="Wedrychowicz H."/>
        </authorList>
    </citation>
    <scope>NUCLEOTIDE SEQUENCE [LARGE SCALE GENOMIC DNA]</scope>
    <source>
        <strain evidence="2 3">DSM 21425</strain>
    </source>
</reference>
<sequence length="180" mass="19864">MKTYKKRVIIGGCLATLITSVGMLVLDHISGLEAKELIKSSLPRMNTFFNTIVLASGTILTLLLTITNISYGSQTTLKKDFYHRFIHVAKLDALVFIISVITFLLINNPLTQADNIHIKVYTYLYYSLSIISSLVCGAIVAVIIMLYEAITTLIKIIGLGVEDHPLINQENSSSSENKPS</sequence>
<feature type="transmembrane region" description="Helical" evidence="1">
    <location>
        <begin position="91"/>
        <end position="111"/>
    </location>
</feature>